<accession>A0ABS5IG44</accession>
<feature type="region of interest" description="Disordered" evidence="1">
    <location>
        <begin position="26"/>
        <end position="52"/>
    </location>
</feature>
<evidence type="ECO:0000313" key="3">
    <source>
        <dbReference type="Proteomes" id="UP000680714"/>
    </source>
</evidence>
<evidence type="ECO:0000256" key="1">
    <source>
        <dbReference type="SAM" id="MobiDB-lite"/>
    </source>
</evidence>
<reference evidence="2 3" key="1">
    <citation type="submission" date="2021-04" db="EMBL/GenBank/DDBJ databases">
        <title>Magnetospirillum sulfuroxidans sp. nov., a facultative chemolithoautotrophic sulfur-oxidizing alphaproteobacterium isolated from freshwater sediment and proposals for Paramagetospirillum gen. nov., and Magnetospirillaceae fam. nov.</title>
        <authorList>
            <person name="Koziaeva V."/>
            <person name="Geelhoed J.S."/>
            <person name="Sorokin D.Y."/>
            <person name="Grouzdev D.S."/>
        </authorList>
    </citation>
    <scope>NUCLEOTIDE SEQUENCE [LARGE SCALE GENOMIC DNA]</scope>
    <source>
        <strain evidence="2 3">J10</strain>
    </source>
</reference>
<evidence type="ECO:0008006" key="4">
    <source>
        <dbReference type="Google" id="ProtNLM"/>
    </source>
</evidence>
<evidence type="ECO:0000313" key="2">
    <source>
        <dbReference type="EMBL" id="MBR9973386.1"/>
    </source>
</evidence>
<gene>
    <name evidence="2" type="ORF">KEC16_16800</name>
</gene>
<dbReference type="Proteomes" id="UP000680714">
    <property type="component" value="Unassembled WGS sequence"/>
</dbReference>
<keyword evidence="3" id="KW-1185">Reference proteome</keyword>
<organism evidence="2 3">
    <name type="scientific">Magnetospirillum sulfuroxidans</name>
    <dbReference type="NCBI Taxonomy" id="611300"/>
    <lineage>
        <taxon>Bacteria</taxon>
        <taxon>Pseudomonadati</taxon>
        <taxon>Pseudomonadota</taxon>
        <taxon>Alphaproteobacteria</taxon>
        <taxon>Rhodospirillales</taxon>
        <taxon>Rhodospirillaceae</taxon>
        <taxon>Magnetospirillum</taxon>
    </lineage>
</organism>
<dbReference type="RefSeq" id="WP_211551068.1">
    <property type="nucleotide sequence ID" value="NZ_JAGTUF010000022.1"/>
</dbReference>
<comment type="caution">
    <text evidence="2">The sequence shown here is derived from an EMBL/GenBank/DDBJ whole genome shotgun (WGS) entry which is preliminary data.</text>
</comment>
<dbReference type="SUPFAM" id="SSF64518">
    <property type="entry name" value="Phase 1 flagellin"/>
    <property type="match status" value="1"/>
</dbReference>
<protein>
    <recommendedName>
        <fullName evidence="4">Flagellin</fullName>
    </recommendedName>
</protein>
<sequence length="257" mass="25777">MAGIAAIATDSYSVLSAGTVSRVTASDSAASSSAATGSSGATAQTAAQSSSTIDKASTNAGKALALVDGLRQELAQATKAGASISQDEVTRLNQRLSEVRTQVDDLSKSAQVGSANLLAATASAVTVSSASGDRVKVSSQQLDSKALGLDTLNITDAQSLRQAAGQVALATGKAQKIDYNLQVAKSVITPTRANPGLEAFDQIRTAQSATPVAGSALASVEKAISTQAAANARYDQQGGVFAAAAKKRTNSILDLFG</sequence>
<dbReference type="EMBL" id="JAGTUF010000022">
    <property type="protein sequence ID" value="MBR9973386.1"/>
    <property type="molecule type" value="Genomic_DNA"/>
</dbReference>
<proteinExistence type="predicted"/>
<name>A0ABS5IG44_9PROT</name>